<proteinExistence type="predicted"/>
<gene>
    <name evidence="2" type="ORF">RM844_07340</name>
</gene>
<protein>
    <submittedName>
        <fullName evidence="2">Uncharacterized protein</fullName>
    </submittedName>
</protein>
<sequence length="87" mass="9168">MTGAGRNLGIGHEHHPLLHTLVRDAETGLIGVLCGITRHPATVEPGTRITVRRAWIKPPGSSREIPVSTDRLEPAAAPPGRREGAGA</sequence>
<evidence type="ECO:0000256" key="1">
    <source>
        <dbReference type="SAM" id="MobiDB-lite"/>
    </source>
</evidence>
<organism evidence="2 3">
    <name type="scientific">Streptomyces chisholmiae</name>
    <dbReference type="NCBI Taxonomy" id="3075540"/>
    <lineage>
        <taxon>Bacteria</taxon>
        <taxon>Bacillati</taxon>
        <taxon>Actinomycetota</taxon>
        <taxon>Actinomycetes</taxon>
        <taxon>Kitasatosporales</taxon>
        <taxon>Streptomycetaceae</taxon>
        <taxon>Streptomyces</taxon>
    </lineage>
</organism>
<feature type="region of interest" description="Disordered" evidence="1">
    <location>
        <begin position="59"/>
        <end position="87"/>
    </location>
</feature>
<dbReference type="Proteomes" id="UP001183410">
    <property type="component" value="Unassembled WGS sequence"/>
</dbReference>
<dbReference type="EMBL" id="JAVREO010000003">
    <property type="protein sequence ID" value="MDT0266108.1"/>
    <property type="molecule type" value="Genomic_DNA"/>
</dbReference>
<evidence type="ECO:0000313" key="3">
    <source>
        <dbReference type="Proteomes" id="UP001183410"/>
    </source>
</evidence>
<evidence type="ECO:0000313" key="2">
    <source>
        <dbReference type="EMBL" id="MDT0266108.1"/>
    </source>
</evidence>
<accession>A0ABU2JPH3</accession>
<dbReference type="RefSeq" id="WP_311666111.1">
    <property type="nucleotide sequence ID" value="NZ_JAVREO010000003.1"/>
</dbReference>
<name>A0ABU2JPH3_9ACTN</name>
<reference evidence="3" key="1">
    <citation type="submission" date="2023-07" db="EMBL/GenBank/DDBJ databases">
        <title>30 novel species of actinomycetes from the DSMZ collection.</title>
        <authorList>
            <person name="Nouioui I."/>
        </authorList>
    </citation>
    <scope>NUCLEOTIDE SEQUENCE [LARGE SCALE GENOMIC DNA]</scope>
    <source>
        <strain evidence="3">DSM 44915</strain>
    </source>
</reference>
<keyword evidence="3" id="KW-1185">Reference proteome</keyword>
<comment type="caution">
    <text evidence="2">The sequence shown here is derived from an EMBL/GenBank/DDBJ whole genome shotgun (WGS) entry which is preliminary data.</text>
</comment>